<evidence type="ECO:0000313" key="8">
    <source>
        <dbReference type="EMBL" id="KAG5673255.1"/>
    </source>
</evidence>
<dbReference type="PROSITE" id="PS51450">
    <property type="entry name" value="LRR"/>
    <property type="match status" value="9"/>
</dbReference>
<dbReference type="InterPro" id="IPR001611">
    <property type="entry name" value="Leu-rich_rpt"/>
</dbReference>
<dbReference type="Pfam" id="PF13855">
    <property type="entry name" value="LRR_8"/>
    <property type="match status" value="5"/>
</dbReference>
<dbReference type="InterPro" id="IPR035897">
    <property type="entry name" value="Toll_tir_struct_dom_sf"/>
</dbReference>
<dbReference type="PROSITE" id="PS50104">
    <property type="entry name" value="TIR"/>
    <property type="match status" value="1"/>
</dbReference>
<dbReference type="OrthoDB" id="2015831at2759"/>
<dbReference type="Proteomes" id="UP001107558">
    <property type="component" value="Chromosome 3"/>
</dbReference>
<dbReference type="InterPro" id="IPR000157">
    <property type="entry name" value="TIR_dom"/>
</dbReference>
<dbReference type="InterPro" id="IPR032675">
    <property type="entry name" value="LRR_dom_sf"/>
</dbReference>
<dbReference type="InterPro" id="IPR003591">
    <property type="entry name" value="Leu-rich_rpt_typical-subtyp"/>
</dbReference>
<evidence type="ECO:0000256" key="4">
    <source>
        <dbReference type="ARBA" id="ARBA00022737"/>
    </source>
</evidence>
<keyword evidence="9" id="KW-1185">Reference proteome</keyword>
<dbReference type="Gene3D" id="3.40.50.10140">
    <property type="entry name" value="Toll/interleukin-1 receptor homology (TIR) domain"/>
    <property type="match status" value="1"/>
</dbReference>
<dbReference type="SMART" id="SM00365">
    <property type="entry name" value="LRR_SD22"/>
    <property type="match status" value="15"/>
</dbReference>
<evidence type="ECO:0000256" key="5">
    <source>
        <dbReference type="SAM" id="Phobius"/>
    </source>
</evidence>
<name>A0A9J6BTN8_POLVA</name>
<feature type="chain" id="PRO_5039950973" description="TIR domain-containing protein" evidence="6">
    <location>
        <begin position="29"/>
        <end position="1297"/>
    </location>
</feature>
<feature type="domain" description="TIR" evidence="7">
    <location>
        <begin position="1111"/>
        <end position="1244"/>
    </location>
</feature>
<dbReference type="GO" id="GO:0007165">
    <property type="term" value="P:signal transduction"/>
    <property type="evidence" value="ECO:0007669"/>
    <property type="project" value="InterPro"/>
</dbReference>
<dbReference type="PANTHER" id="PTHR24369:SF210">
    <property type="entry name" value="CHAOPTIN-RELATED"/>
    <property type="match status" value="1"/>
</dbReference>
<keyword evidence="5" id="KW-0472">Membrane</keyword>
<dbReference type="SUPFAM" id="SSF52058">
    <property type="entry name" value="L domain-like"/>
    <property type="match status" value="3"/>
</dbReference>
<evidence type="ECO:0000313" key="9">
    <source>
        <dbReference type="Proteomes" id="UP001107558"/>
    </source>
</evidence>
<dbReference type="Pfam" id="PF01582">
    <property type="entry name" value="TIR"/>
    <property type="match status" value="1"/>
</dbReference>
<dbReference type="SMART" id="SM00255">
    <property type="entry name" value="TIR"/>
    <property type="match status" value="1"/>
</dbReference>
<accession>A0A9J6BTN8</accession>
<keyword evidence="4" id="KW-0677">Repeat</keyword>
<sequence>MKHRRYSFMTSTVIYCCLILVLNHKISSIAQSTSNEECSYETIDESLLMTLSNDQNISNTKLLSCRFKKLPKTFPIASAKSVENLKIICDKLLFANGGDSGSKSSNFFDNFENLKNLFLENCDGNFLRNFNSLKSLNGLTIRNYKTFWGRYDEVMDDFGTSNDYEPFDNLQNIKSLDISDNGIQELHRNFFCDFHKLSFLNISSNQIYNLTNFQFSSTPIKNCVFSMSYLILTNNQLNFLPFSFFSNFVNLKVLRLNRNSISFIENFVFSNLKQLDMLDLSENKIQSIQPELFDNLQNLRTLNLEKNSMKILPPELLANLKKLELLNLSSNFLSSNWINFMTFKNLFNLRLLDLSYNKLTALENSVFADLAALEVLDLKNNLIESIAMDTFANLTSLSSLVLSHNFIKNVNFSLNSLTNLNVLSLDFNEIYSVEKHLVANSMKLVDLHLNNNKFFRVPTFVENFQFLKFLDLGENFIKNLSDLENLPNLKYLYGLRLTENQIETLEKNHFVHLKNLQIVNLSKNRIRHIDRESFAANEFLQAIRLDGNSIKNIDYMFENLTQLVFLNISENALEVFDYENFPKNLQFLDISKNQINVIKNPNEISQNLKTLNLNYNHLTEISAFVLPRNLEDLYLQSNLIEKISPYTFIKKSFLKTVDLKHNRIAHLNENALRISSTKSDEKLPEFHLAGNPLVCDCHLKWMWQDNISGGINVNNAIAFGHIENPEQFPYLLEEQVNVDDSRNYPSYAAQKMDDFDNNYPPIMEQQQHNHVDNPRQFNLPNAVRTQPKIVDFDQMTCLFGGNVHNKIPIRKLNPNLFLCKYTNVCMKSCQCCENFSCDCQQKCPDRCNCYHNTNWDVNFVNCSSANYTKSFPNLIPMEATHLHLDGNHFEMIKDFSFIGRRALRILYLNHSHIQQLTNRTFFGLKHLELLSLKSNELQQLNGDEFNELESVKYLFLQYNHIKFIERKTFGQLRQLQVLKLNGNMLMTLNLQFLPQNVAQIDISENLLECDCELIKSLKVHHAIDYRDSLKCHPNQTYHEYFYVMNETNFCNEKLALENIFFFEKNLPIFLIVFLCCLFLIVLVFIFNQHIMFCCYKKFNLRFFKKRNDKNKFFDGFLVFSKKDENFLLDEFLKHFETEGNYYKFFLFFHDFSIFNEQILKNSENSQKIILFLSENFLKNEWKKIEFKKIFYEILKTKKRKKLIIVFLDNFDNKNFDPELKLILKTNFILRWNEKLFWEKFKFFLPSLNRNAQLQTQQQQTTSSHHDPENFCQNFHLNNLHNNHHHPSPQRNLTSIHI</sequence>
<dbReference type="Gene3D" id="3.80.10.10">
    <property type="entry name" value="Ribonuclease Inhibitor"/>
    <property type="match status" value="7"/>
</dbReference>
<keyword evidence="3 6" id="KW-0732">Signal</keyword>
<comment type="similarity">
    <text evidence="1">Belongs to the Toll-like receptor family.</text>
</comment>
<feature type="signal peptide" evidence="6">
    <location>
        <begin position="1"/>
        <end position="28"/>
    </location>
</feature>
<feature type="transmembrane region" description="Helical" evidence="5">
    <location>
        <begin position="1068"/>
        <end position="1095"/>
    </location>
</feature>
<reference evidence="8" key="1">
    <citation type="submission" date="2021-03" db="EMBL/GenBank/DDBJ databases">
        <title>Chromosome level genome of the anhydrobiotic midge Polypedilum vanderplanki.</title>
        <authorList>
            <person name="Yoshida Y."/>
            <person name="Kikawada T."/>
            <person name="Gusev O."/>
        </authorList>
    </citation>
    <scope>NUCLEOTIDE SEQUENCE</scope>
    <source>
        <strain evidence="8">NIAS01</strain>
        <tissue evidence="8">Whole body or cell culture</tissue>
    </source>
</reference>
<dbReference type="EMBL" id="JADBJN010000003">
    <property type="protein sequence ID" value="KAG5673255.1"/>
    <property type="molecule type" value="Genomic_DNA"/>
</dbReference>
<dbReference type="SMART" id="SM00369">
    <property type="entry name" value="LRR_TYP"/>
    <property type="match status" value="21"/>
</dbReference>
<dbReference type="GO" id="GO:0005886">
    <property type="term" value="C:plasma membrane"/>
    <property type="evidence" value="ECO:0007669"/>
    <property type="project" value="TreeGrafter"/>
</dbReference>
<evidence type="ECO:0000256" key="1">
    <source>
        <dbReference type="ARBA" id="ARBA00009634"/>
    </source>
</evidence>
<keyword evidence="2" id="KW-0433">Leucine-rich repeat</keyword>
<dbReference type="SUPFAM" id="SSF52200">
    <property type="entry name" value="Toll/Interleukin receptor TIR domain"/>
    <property type="match status" value="1"/>
</dbReference>
<keyword evidence="5" id="KW-1133">Transmembrane helix</keyword>
<dbReference type="InterPro" id="IPR050541">
    <property type="entry name" value="LRR_TM_domain-containing"/>
</dbReference>
<protein>
    <recommendedName>
        <fullName evidence="7">TIR domain-containing protein</fullName>
    </recommendedName>
</protein>
<comment type="caution">
    <text evidence="8">The sequence shown here is derived from an EMBL/GenBank/DDBJ whole genome shotgun (WGS) entry which is preliminary data.</text>
</comment>
<evidence type="ECO:0000256" key="2">
    <source>
        <dbReference type="ARBA" id="ARBA00022614"/>
    </source>
</evidence>
<evidence type="ECO:0000256" key="6">
    <source>
        <dbReference type="SAM" id="SignalP"/>
    </source>
</evidence>
<proteinExistence type="inferred from homology"/>
<gene>
    <name evidence="8" type="ORF">PVAND_003318</name>
</gene>
<keyword evidence="5" id="KW-0812">Transmembrane</keyword>
<dbReference type="SMART" id="SM00364">
    <property type="entry name" value="LRR_BAC"/>
    <property type="match status" value="7"/>
</dbReference>
<evidence type="ECO:0000259" key="7">
    <source>
        <dbReference type="PROSITE" id="PS50104"/>
    </source>
</evidence>
<evidence type="ECO:0000256" key="3">
    <source>
        <dbReference type="ARBA" id="ARBA00022729"/>
    </source>
</evidence>
<dbReference type="PANTHER" id="PTHR24369">
    <property type="entry name" value="ANTIGEN BSP, PUTATIVE-RELATED"/>
    <property type="match status" value="1"/>
</dbReference>
<organism evidence="8 9">
    <name type="scientific">Polypedilum vanderplanki</name>
    <name type="common">Sleeping chironomid midge</name>
    <dbReference type="NCBI Taxonomy" id="319348"/>
    <lineage>
        <taxon>Eukaryota</taxon>
        <taxon>Metazoa</taxon>
        <taxon>Ecdysozoa</taxon>
        <taxon>Arthropoda</taxon>
        <taxon>Hexapoda</taxon>
        <taxon>Insecta</taxon>
        <taxon>Pterygota</taxon>
        <taxon>Neoptera</taxon>
        <taxon>Endopterygota</taxon>
        <taxon>Diptera</taxon>
        <taxon>Nematocera</taxon>
        <taxon>Chironomoidea</taxon>
        <taxon>Chironomidae</taxon>
        <taxon>Chironominae</taxon>
        <taxon>Polypedilum</taxon>
        <taxon>Polypedilum</taxon>
    </lineage>
</organism>